<organism evidence="5 6">
    <name type="scientific">Spongiactinospora rosea</name>
    <dbReference type="NCBI Taxonomy" id="2248750"/>
    <lineage>
        <taxon>Bacteria</taxon>
        <taxon>Bacillati</taxon>
        <taxon>Actinomycetota</taxon>
        <taxon>Actinomycetes</taxon>
        <taxon>Streptosporangiales</taxon>
        <taxon>Streptosporangiaceae</taxon>
        <taxon>Spongiactinospora</taxon>
    </lineage>
</organism>
<dbReference type="PANTHER" id="PTHR30050:SF4">
    <property type="entry name" value="ATP-BINDING PROTEIN RV3427C IN INSERTION SEQUENCE-RELATED"/>
    <property type="match status" value="1"/>
</dbReference>
<dbReference type="OrthoDB" id="9773429at2"/>
<dbReference type="InterPro" id="IPR003593">
    <property type="entry name" value="AAA+_ATPase"/>
</dbReference>
<comment type="caution">
    <text evidence="5">The sequence shown here is derived from an EMBL/GenBank/DDBJ whole genome shotgun (WGS) entry which is preliminary data.</text>
</comment>
<evidence type="ECO:0000256" key="3">
    <source>
        <dbReference type="ARBA" id="ARBA00022840"/>
    </source>
</evidence>
<dbReference type="SMART" id="SM00382">
    <property type="entry name" value="AAA"/>
    <property type="match status" value="1"/>
</dbReference>
<dbReference type="Pfam" id="PF01695">
    <property type="entry name" value="IstB_IS21"/>
    <property type="match status" value="1"/>
</dbReference>
<evidence type="ECO:0000256" key="1">
    <source>
        <dbReference type="ARBA" id="ARBA00008059"/>
    </source>
</evidence>
<dbReference type="InterPro" id="IPR002611">
    <property type="entry name" value="IstB_ATP-bd"/>
</dbReference>
<dbReference type="NCBIfam" id="NF038214">
    <property type="entry name" value="IS21_help_AAA"/>
    <property type="match status" value="1"/>
</dbReference>
<dbReference type="Proteomes" id="UP000253303">
    <property type="component" value="Unassembled WGS sequence"/>
</dbReference>
<dbReference type="Gene3D" id="3.40.50.300">
    <property type="entry name" value="P-loop containing nucleotide triphosphate hydrolases"/>
    <property type="match status" value="1"/>
</dbReference>
<protein>
    <submittedName>
        <fullName evidence="5">AAA family ATPase</fullName>
    </submittedName>
</protein>
<dbReference type="InterPro" id="IPR028350">
    <property type="entry name" value="DNAC/IstB-like"/>
</dbReference>
<reference evidence="5 6" key="1">
    <citation type="submission" date="2018-06" db="EMBL/GenBank/DDBJ databases">
        <title>Sphaerisporangium craniellae sp. nov., isolated from a marine sponge in the South China Sea.</title>
        <authorList>
            <person name="Li L."/>
        </authorList>
    </citation>
    <scope>NUCLEOTIDE SEQUENCE [LARGE SCALE GENOMIC DNA]</scope>
    <source>
        <strain evidence="5 6">LHW63015</strain>
    </source>
</reference>
<accession>A0A366LLH4</accession>
<dbReference type="InterPro" id="IPR047661">
    <property type="entry name" value="IstB"/>
</dbReference>
<keyword evidence="2" id="KW-0547">Nucleotide-binding</keyword>
<evidence type="ECO:0000313" key="6">
    <source>
        <dbReference type="Proteomes" id="UP000253303"/>
    </source>
</evidence>
<dbReference type="CDD" id="cd00009">
    <property type="entry name" value="AAA"/>
    <property type="match status" value="1"/>
</dbReference>
<keyword evidence="6" id="KW-1185">Reference proteome</keyword>
<sequence length="257" mass="28522">MSELVTTRIRATAIKLGLPHLADALSAHLSRAVAAQMGYLDFLDLLLEEELAVREERRLRHALRISKMPHHKTLDGYDFFYQPELDPRRVRDLATLAFVEAKANAALLGPPGVGKTHIAVAFAVAACRAGFTIYFTTLDDMVRQLKAANAIGRLAGKLRTYLRPHILVLDEVGYLPLDRDEGNLVFQMISKRYEKGSIILTSNKAFSEWGQVFGDEVLATAILDRLLHHCEVIAINGPSYRLKNRLAAVETHVAVAG</sequence>
<keyword evidence="3" id="KW-0067">ATP-binding</keyword>
<evidence type="ECO:0000313" key="5">
    <source>
        <dbReference type="EMBL" id="RBQ14144.1"/>
    </source>
</evidence>
<feature type="domain" description="AAA+ ATPase" evidence="4">
    <location>
        <begin position="101"/>
        <end position="234"/>
    </location>
</feature>
<dbReference type="InterPro" id="IPR027417">
    <property type="entry name" value="P-loop_NTPase"/>
</dbReference>
<dbReference type="GO" id="GO:0006260">
    <property type="term" value="P:DNA replication"/>
    <property type="evidence" value="ECO:0007669"/>
    <property type="project" value="TreeGrafter"/>
</dbReference>
<proteinExistence type="inferred from homology"/>
<dbReference type="PANTHER" id="PTHR30050">
    <property type="entry name" value="CHROMOSOMAL REPLICATION INITIATOR PROTEIN DNAA"/>
    <property type="match status" value="1"/>
</dbReference>
<name>A0A366LLH4_9ACTN</name>
<evidence type="ECO:0000256" key="2">
    <source>
        <dbReference type="ARBA" id="ARBA00022741"/>
    </source>
</evidence>
<dbReference type="PIRSF" id="PIRSF003073">
    <property type="entry name" value="DNAC_TnpB_IstB"/>
    <property type="match status" value="1"/>
</dbReference>
<evidence type="ECO:0000259" key="4">
    <source>
        <dbReference type="SMART" id="SM00382"/>
    </source>
</evidence>
<dbReference type="SUPFAM" id="SSF52540">
    <property type="entry name" value="P-loop containing nucleoside triphosphate hydrolases"/>
    <property type="match status" value="1"/>
</dbReference>
<dbReference type="EMBL" id="QMEY01000037">
    <property type="protein sequence ID" value="RBQ14144.1"/>
    <property type="molecule type" value="Genomic_DNA"/>
</dbReference>
<dbReference type="AlphaFoldDB" id="A0A366LLH4"/>
<comment type="similarity">
    <text evidence="1">Belongs to the IS21/IS1162 putative ATP-binding protein family.</text>
</comment>
<gene>
    <name evidence="5" type="ORF">DP939_42030</name>
</gene>
<dbReference type="GO" id="GO:0005524">
    <property type="term" value="F:ATP binding"/>
    <property type="evidence" value="ECO:0007669"/>
    <property type="project" value="UniProtKB-KW"/>
</dbReference>
<dbReference type="RefSeq" id="WP_113986431.1">
    <property type="nucleotide sequence ID" value="NZ_QMEY01000037.1"/>
</dbReference>